<evidence type="ECO:0000313" key="11">
    <source>
        <dbReference type="Proteomes" id="UP000238312"/>
    </source>
</evidence>
<dbReference type="GO" id="GO:0005886">
    <property type="term" value="C:plasma membrane"/>
    <property type="evidence" value="ECO:0007669"/>
    <property type="project" value="UniProtKB-SubCell"/>
</dbReference>
<feature type="region of interest" description="Disordered" evidence="8">
    <location>
        <begin position="1"/>
        <end position="25"/>
    </location>
</feature>
<name>A0A2T0MT10_9ACTN</name>
<dbReference type="AlphaFoldDB" id="A0A2T0MT10"/>
<dbReference type="Proteomes" id="UP000238312">
    <property type="component" value="Unassembled WGS sequence"/>
</dbReference>
<evidence type="ECO:0000256" key="7">
    <source>
        <dbReference type="RuleBase" id="RU363032"/>
    </source>
</evidence>
<comment type="caution">
    <text evidence="10">The sequence shown here is derived from an EMBL/GenBank/DDBJ whole genome shotgun (WGS) entry which is preliminary data.</text>
</comment>
<keyword evidence="6 7" id="KW-0472">Membrane</keyword>
<keyword evidence="11" id="KW-1185">Reference proteome</keyword>
<evidence type="ECO:0000256" key="8">
    <source>
        <dbReference type="SAM" id="MobiDB-lite"/>
    </source>
</evidence>
<feature type="transmembrane region" description="Helical" evidence="7">
    <location>
        <begin position="134"/>
        <end position="155"/>
    </location>
</feature>
<protein>
    <submittedName>
        <fullName evidence="10">Peptide/nickel transport system permease protein</fullName>
    </submittedName>
</protein>
<dbReference type="GO" id="GO:0055085">
    <property type="term" value="P:transmembrane transport"/>
    <property type="evidence" value="ECO:0007669"/>
    <property type="project" value="InterPro"/>
</dbReference>
<organism evidence="10 11">
    <name type="scientific">Nonomuraea fuscirosea</name>
    <dbReference type="NCBI Taxonomy" id="1291556"/>
    <lineage>
        <taxon>Bacteria</taxon>
        <taxon>Bacillati</taxon>
        <taxon>Actinomycetota</taxon>
        <taxon>Actinomycetes</taxon>
        <taxon>Streptosporangiales</taxon>
        <taxon>Streptosporangiaceae</taxon>
        <taxon>Nonomuraea</taxon>
    </lineage>
</organism>
<feature type="transmembrane region" description="Helical" evidence="7">
    <location>
        <begin position="42"/>
        <end position="63"/>
    </location>
</feature>
<feature type="compositionally biased region" description="Basic and acidic residues" evidence="8">
    <location>
        <begin position="15"/>
        <end position="25"/>
    </location>
</feature>
<feature type="domain" description="ABC transmembrane type-1" evidence="9">
    <location>
        <begin position="128"/>
        <end position="333"/>
    </location>
</feature>
<keyword evidence="3" id="KW-1003">Cell membrane</keyword>
<evidence type="ECO:0000259" key="9">
    <source>
        <dbReference type="PROSITE" id="PS50928"/>
    </source>
</evidence>
<comment type="similarity">
    <text evidence="7">Belongs to the binding-protein-dependent transport system permease family.</text>
</comment>
<feature type="transmembrane region" description="Helical" evidence="7">
    <location>
        <begin position="207"/>
        <end position="225"/>
    </location>
</feature>
<dbReference type="SUPFAM" id="SSF161098">
    <property type="entry name" value="MetI-like"/>
    <property type="match status" value="1"/>
</dbReference>
<dbReference type="Gene3D" id="1.10.3720.10">
    <property type="entry name" value="MetI-like"/>
    <property type="match status" value="1"/>
</dbReference>
<gene>
    <name evidence="10" type="ORF">B0I32_11482</name>
</gene>
<sequence>MSAGHEVAGTPPAKDGAEPPAREGARRRAGAGRWVVFAGRRLVRLVLSLLVLLAATFIMVHLIPGDPVQTALGDQATPQMVAQRRHELGLDLPLPEQFWRYVTGVVTGDFGRSIVTEAPVADLLTTRFPNTLRLAGPAFLLVVLIAMPVGLFTAVRTRGGRGRHVRGWFVNVTGLLNSIPDYVLATVLSLVFVVTIKAFPAAGDEGLSSYVLPVLALVAGPAASLSRIVRVEALKVLDAEYVRAAKARRLPTGLRYWRYVLPNMMTASLTYGTMILAGLIAGTVLVENVFGWPGVGTVISQAVIQKDYPLIQGILLVLGAAVLLLNMVVDVVLGVLDPRSRLGEL</sequence>
<keyword evidence="4 7" id="KW-0812">Transmembrane</keyword>
<evidence type="ECO:0000313" key="10">
    <source>
        <dbReference type="EMBL" id="PRX61713.1"/>
    </source>
</evidence>
<evidence type="ECO:0000256" key="1">
    <source>
        <dbReference type="ARBA" id="ARBA00004651"/>
    </source>
</evidence>
<feature type="transmembrane region" description="Helical" evidence="7">
    <location>
        <begin position="167"/>
        <end position="195"/>
    </location>
</feature>
<accession>A0A2T0MT10</accession>
<dbReference type="InterPro" id="IPR035906">
    <property type="entry name" value="MetI-like_sf"/>
</dbReference>
<dbReference type="OrthoDB" id="9778910at2"/>
<dbReference type="Pfam" id="PF19300">
    <property type="entry name" value="BPD_transp_1_N"/>
    <property type="match status" value="1"/>
</dbReference>
<dbReference type="PROSITE" id="PS50928">
    <property type="entry name" value="ABC_TM1"/>
    <property type="match status" value="1"/>
</dbReference>
<dbReference type="CDD" id="cd06261">
    <property type="entry name" value="TM_PBP2"/>
    <property type="match status" value="1"/>
</dbReference>
<reference evidence="10 11" key="1">
    <citation type="submission" date="2018-03" db="EMBL/GenBank/DDBJ databases">
        <title>Genomic Encyclopedia of Type Strains, Phase III (KMG-III): the genomes of soil and plant-associated and newly described type strains.</title>
        <authorList>
            <person name="Whitman W."/>
        </authorList>
    </citation>
    <scope>NUCLEOTIDE SEQUENCE [LARGE SCALE GENOMIC DNA]</scope>
    <source>
        <strain evidence="10 11">CGMCC 4.7104</strain>
    </source>
</reference>
<comment type="subcellular location">
    <subcellularLocation>
        <location evidence="1 7">Cell membrane</location>
        <topology evidence="1 7">Multi-pass membrane protein</topology>
    </subcellularLocation>
</comment>
<evidence type="ECO:0000256" key="2">
    <source>
        <dbReference type="ARBA" id="ARBA00022448"/>
    </source>
</evidence>
<dbReference type="PANTHER" id="PTHR43163">
    <property type="entry name" value="DIPEPTIDE TRANSPORT SYSTEM PERMEASE PROTEIN DPPB-RELATED"/>
    <property type="match status" value="1"/>
</dbReference>
<dbReference type="RefSeq" id="WP_106245561.1">
    <property type="nucleotide sequence ID" value="NZ_JBFAIL010000007.1"/>
</dbReference>
<keyword evidence="2 7" id="KW-0813">Transport</keyword>
<dbReference type="InterPro" id="IPR000515">
    <property type="entry name" value="MetI-like"/>
</dbReference>
<dbReference type="Pfam" id="PF00528">
    <property type="entry name" value="BPD_transp_1"/>
    <property type="match status" value="1"/>
</dbReference>
<keyword evidence="5 7" id="KW-1133">Transmembrane helix</keyword>
<dbReference type="PANTHER" id="PTHR43163:SF6">
    <property type="entry name" value="DIPEPTIDE TRANSPORT SYSTEM PERMEASE PROTEIN DPPB-RELATED"/>
    <property type="match status" value="1"/>
</dbReference>
<dbReference type="InterPro" id="IPR045621">
    <property type="entry name" value="BPD_transp_1_N"/>
</dbReference>
<proteinExistence type="inferred from homology"/>
<feature type="transmembrane region" description="Helical" evidence="7">
    <location>
        <begin position="268"/>
        <end position="290"/>
    </location>
</feature>
<evidence type="ECO:0000256" key="4">
    <source>
        <dbReference type="ARBA" id="ARBA00022692"/>
    </source>
</evidence>
<dbReference type="EMBL" id="PVNG01000014">
    <property type="protein sequence ID" value="PRX61713.1"/>
    <property type="molecule type" value="Genomic_DNA"/>
</dbReference>
<feature type="transmembrane region" description="Helical" evidence="7">
    <location>
        <begin position="310"/>
        <end position="336"/>
    </location>
</feature>
<evidence type="ECO:0000256" key="3">
    <source>
        <dbReference type="ARBA" id="ARBA00022475"/>
    </source>
</evidence>
<evidence type="ECO:0000256" key="6">
    <source>
        <dbReference type="ARBA" id="ARBA00023136"/>
    </source>
</evidence>
<evidence type="ECO:0000256" key="5">
    <source>
        <dbReference type="ARBA" id="ARBA00022989"/>
    </source>
</evidence>